<gene>
    <name evidence="1" type="ORF">Taro_045804</name>
</gene>
<sequence length="123" mass="13908">MVIPRRSGRKVEAEQQFGAFPLDPLEALGWEAALCEFGSKRMLIYLHLSTDALRNRKPELCPGLTVCICRQVRLRRIPTLTRKGMIKSDARVPWHISEAFNAKYVAQPQEYVAQSQELAAVVA</sequence>
<dbReference type="EMBL" id="NMUH01005485">
    <property type="protein sequence ID" value="MQM12884.1"/>
    <property type="molecule type" value="Genomic_DNA"/>
</dbReference>
<organism evidence="1 2">
    <name type="scientific">Colocasia esculenta</name>
    <name type="common">Wild taro</name>
    <name type="synonym">Arum esculentum</name>
    <dbReference type="NCBI Taxonomy" id="4460"/>
    <lineage>
        <taxon>Eukaryota</taxon>
        <taxon>Viridiplantae</taxon>
        <taxon>Streptophyta</taxon>
        <taxon>Embryophyta</taxon>
        <taxon>Tracheophyta</taxon>
        <taxon>Spermatophyta</taxon>
        <taxon>Magnoliopsida</taxon>
        <taxon>Liliopsida</taxon>
        <taxon>Araceae</taxon>
        <taxon>Aroideae</taxon>
        <taxon>Colocasieae</taxon>
        <taxon>Colocasia</taxon>
    </lineage>
</organism>
<accession>A0A843X5B9</accession>
<evidence type="ECO:0000313" key="2">
    <source>
        <dbReference type="Proteomes" id="UP000652761"/>
    </source>
</evidence>
<dbReference type="Proteomes" id="UP000652761">
    <property type="component" value="Unassembled WGS sequence"/>
</dbReference>
<proteinExistence type="predicted"/>
<reference evidence="1" key="1">
    <citation type="submission" date="2017-07" db="EMBL/GenBank/DDBJ databases">
        <title>Taro Niue Genome Assembly and Annotation.</title>
        <authorList>
            <person name="Atibalentja N."/>
            <person name="Keating K."/>
            <person name="Fields C.J."/>
        </authorList>
    </citation>
    <scope>NUCLEOTIDE SEQUENCE</scope>
    <source>
        <strain evidence="1">Niue_2</strain>
        <tissue evidence="1">Leaf</tissue>
    </source>
</reference>
<protein>
    <submittedName>
        <fullName evidence="1">Uncharacterized protein</fullName>
    </submittedName>
</protein>
<keyword evidence="2" id="KW-1185">Reference proteome</keyword>
<evidence type="ECO:0000313" key="1">
    <source>
        <dbReference type="EMBL" id="MQM12884.1"/>
    </source>
</evidence>
<comment type="caution">
    <text evidence="1">The sequence shown here is derived from an EMBL/GenBank/DDBJ whole genome shotgun (WGS) entry which is preliminary data.</text>
</comment>
<dbReference type="AlphaFoldDB" id="A0A843X5B9"/>
<name>A0A843X5B9_COLES</name>